<dbReference type="RefSeq" id="WP_192279421.1">
    <property type="nucleotide sequence ID" value="NZ_JACZDF010000003.1"/>
</dbReference>
<comment type="caution">
    <text evidence="2">The sequence shown here is derived from an EMBL/GenBank/DDBJ whole genome shotgun (WGS) entry which is preliminary data.</text>
</comment>
<keyword evidence="3" id="KW-1185">Reference proteome</keyword>
<dbReference type="PANTHER" id="PTHR35908">
    <property type="entry name" value="HYPOTHETICAL FUSION PROTEIN"/>
    <property type="match status" value="1"/>
</dbReference>
<dbReference type="EMBL" id="JACZDF010000003">
    <property type="protein sequence ID" value="MBD9699410.1"/>
    <property type="molecule type" value="Genomic_DNA"/>
</dbReference>
<evidence type="ECO:0000313" key="2">
    <source>
        <dbReference type="EMBL" id="MBD9699410.1"/>
    </source>
</evidence>
<sequence>MTTPPQGLASRPSIQEVVVDCADPAALATFWAGLLRTRWVMRHEGWAVVDADPLLLAFQQVPEPKGSPKNRLHLDVLVADADAETARAVALGATVTGTRELGPDGDGFVVLQDPEGNELCLVVDNGGGWTTGTRTALDERGAAG</sequence>
<evidence type="ECO:0000259" key="1">
    <source>
        <dbReference type="PROSITE" id="PS51819"/>
    </source>
</evidence>
<gene>
    <name evidence="2" type="ORF">IGS67_07895</name>
</gene>
<accession>A0ABR9DQK6</accession>
<dbReference type="CDD" id="cd06587">
    <property type="entry name" value="VOC"/>
    <property type="match status" value="1"/>
</dbReference>
<dbReference type="InterPro" id="IPR037523">
    <property type="entry name" value="VOC_core"/>
</dbReference>
<evidence type="ECO:0000313" key="3">
    <source>
        <dbReference type="Proteomes" id="UP000642107"/>
    </source>
</evidence>
<protein>
    <submittedName>
        <fullName evidence="2">VOC family protein</fullName>
    </submittedName>
</protein>
<reference evidence="2 3" key="1">
    <citation type="submission" date="2020-09" db="EMBL/GenBank/DDBJ databases">
        <title>Flavimobilis rhizosphaerae sp. nov., isolated from rhizosphere soil of Spartina alterniflora.</title>
        <authorList>
            <person name="Hanqin C."/>
        </authorList>
    </citation>
    <scope>NUCLEOTIDE SEQUENCE [LARGE SCALE GENOMIC DNA]</scope>
    <source>
        <strain evidence="2 3">GY 10621</strain>
    </source>
</reference>
<dbReference type="InterPro" id="IPR029068">
    <property type="entry name" value="Glyas_Bleomycin-R_OHBP_Dase"/>
</dbReference>
<dbReference type="SUPFAM" id="SSF54593">
    <property type="entry name" value="Glyoxalase/Bleomycin resistance protein/Dihydroxybiphenyl dioxygenase"/>
    <property type="match status" value="1"/>
</dbReference>
<dbReference type="PANTHER" id="PTHR35908:SF1">
    <property type="entry name" value="CONSERVED PROTEIN"/>
    <property type="match status" value="1"/>
</dbReference>
<dbReference type="Pfam" id="PF18029">
    <property type="entry name" value="Glyoxalase_6"/>
    <property type="match status" value="1"/>
</dbReference>
<feature type="domain" description="VOC" evidence="1">
    <location>
        <begin position="13"/>
        <end position="124"/>
    </location>
</feature>
<name>A0ABR9DQK6_9MICO</name>
<dbReference type="PROSITE" id="PS51819">
    <property type="entry name" value="VOC"/>
    <property type="match status" value="1"/>
</dbReference>
<dbReference type="Proteomes" id="UP000642107">
    <property type="component" value="Unassembled WGS sequence"/>
</dbReference>
<organism evidence="2 3">
    <name type="scientific">Flavimobilis rhizosphaerae</name>
    <dbReference type="NCBI Taxonomy" id="2775421"/>
    <lineage>
        <taxon>Bacteria</taxon>
        <taxon>Bacillati</taxon>
        <taxon>Actinomycetota</taxon>
        <taxon>Actinomycetes</taxon>
        <taxon>Micrococcales</taxon>
        <taxon>Jonesiaceae</taxon>
        <taxon>Flavimobilis</taxon>
    </lineage>
</organism>
<dbReference type="InterPro" id="IPR041581">
    <property type="entry name" value="Glyoxalase_6"/>
</dbReference>
<proteinExistence type="predicted"/>
<dbReference type="Gene3D" id="3.10.180.10">
    <property type="entry name" value="2,3-Dihydroxybiphenyl 1,2-Dioxygenase, domain 1"/>
    <property type="match status" value="1"/>
</dbReference>